<proteinExistence type="predicted"/>
<reference evidence="1 4" key="3">
    <citation type="submission" date="2019-12" db="EMBL/GenBank/DDBJ databases">
        <title>Draft Genome Sequences of Six Type Strains of the Genus Massilia.</title>
        <authorList>
            <person name="Miess H."/>
            <person name="Frediansyah A."/>
            <person name="Goeker M."/>
            <person name="Gross H."/>
        </authorList>
    </citation>
    <scope>NUCLEOTIDE SEQUENCE [LARGE SCALE GENOMIC DNA]</scope>
    <source>
        <strain evidence="1 4">DSM 26639</strain>
    </source>
</reference>
<dbReference type="OrthoDB" id="9846474at2"/>
<dbReference type="EMBL" id="CP046904">
    <property type="protein sequence ID" value="QGZ42653.1"/>
    <property type="molecule type" value="Genomic_DNA"/>
</dbReference>
<dbReference type="Proteomes" id="UP000315112">
    <property type="component" value="Unassembled WGS sequence"/>
</dbReference>
<evidence type="ECO:0000313" key="4">
    <source>
        <dbReference type="Proteomes" id="UP000437862"/>
    </source>
</evidence>
<reference evidence="2" key="2">
    <citation type="submission" date="2019-07" db="EMBL/GenBank/DDBJ databases">
        <authorList>
            <person name="Whitman W."/>
            <person name="Huntemann M."/>
            <person name="Clum A."/>
            <person name="Pillay M."/>
            <person name="Palaniappan K."/>
            <person name="Varghese N."/>
            <person name="Mikhailova N."/>
            <person name="Stamatis D."/>
            <person name="Reddy T."/>
            <person name="Daum C."/>
            <person name="Shapiro N."/>
            <person name="Ivanova N."/>
            <person name="Kyrpides N."/>
            <person name="Woyke T."/>
        </authorList>
    </citation>
    <scope>NUCLEOTIDE SEQUENCE</scope>
    <source>
        <strain evidence="2">CGMCC 1.10685</strain>
    </source>
</reference>
<keyword evidence="4" id="KW-1185">Reference proteome</keyword>
<gene>
    <name evidence="1" type="ORF">GO485_28875</name>
    <name evidence="2" type="ORF">IP92_04867</name>
</gene>
<accession>A0A562PHK1</accession>
<organism evidence="2 3">
    <name type="scientific">Pseudoduganella flava</name>
    <dbReference type="NCBI Taxonomy" id="871742"/>
    <lineage>
        <taxon>Bacteria</taxon>
        <taxon>Pseudomonadati</taxon>
        <taxon>Pseudomonadota</taxon>
        <taxon>Betaproteobacteria</taxon>
        <taxon>Burkholderiales</taxon>
        <taxon>Oxalobacteraceae</taxon>
        <taxon>Telluria group</taxon>
        <taxon>Pseudoduganella</taxon>
    </lineage>
</organism>
<reference evidence="2 3" key="1">
    <citation type="journal article" date="2015" name="Stand. Genomic Sci.">
        <title>Genomic Encyclopedia of Bacterial and Archaeal Type Strains, Phase III: the genomes of soil and plant-associated and newly described type strains.</title>
        <authorList>
            <person name="Whitman W.B."/>
            <person name="Woyke T."/>
            <person name="Klenk H.P."/>
            <person name="Zhou Y."/>
            <person name="Lilburn T.G."/>
            <person name="Beck B.J."/>
            <person name="De Vos P."/>
            <person name="Vandamme P."/>
            <person name="Eisen J.A."/>
            <person name="Garrity G."/>
            <person name="Hugenholtz P."/>
            <person name="Kyrpides N.C."/>
        </authorList>
    </citation>
    <scope>NUCLEOTIDE SEQUENCE [LARGE SCALE GENOMIC DNA]</scope>
    <source>
        <strain evidence="2 3">CGMCC 1.10685</strain>
    </source>
</reference>
<name>A0A562PHK1_9BURK</name>
<evidence type="ECO:0000313" key="2">
    <source>
        <dbReference type="EMBL" id="TWI43813.1"/>
    </source>
</evidence>
<dbReference type="Proteomes" id="UP000437862">
    <property type="component" value="Chromosome"/>
</dbReference>
<evidence type="ECO:0000313" key="1">
    <source>
        <dbReference type="EMBL" id="QGZ42653.1"/>
    </source>
</evidence>
<evidence type="ECO:0000313" key="3">
    <source>
        <dbReference type="Proteomes" id="UP000315112"/>
    </source>
</evidence>
<dbReference type="EMBL" id="VLKW01000011">
    <property type="protein sequence ID" value="TWI43813.1"/>
    <property type="molecule type" value="Genomic_DNA"/>
</dbReference>
<protein>
    <submittedName>
        <fullName evidence="2">Uncharacterized protein</fullName>
    </submittedName>
</protein>
<sequence>MPDLSKSAAALFMAELSAHAIIDAIDVSGGLSSSFSVRHKVREANIKALLERCAGSPSASHERVLALAYLLCFACGAYSGADLATLYRCRRDSLKDTVVSPHYGGNAMLRNACVAEPMNLWLGATKENLQMNKQIFDPHYVDTFKVRNDTYESPVPIVQPAQPATTNDAYLASMTPHTTATLRPATLPPNVAATLGQLATQKPALKRTLTPTSATLRANIGAVHAGFPAERWVHGRGELIGPEQVVDHVYDATFATLGAANQRLAAYHRFLATSFTDAIKLVKDTTMAGRKHYRHLYQQLKLRGVDDTHPNVVCIQDARQGWRANRAELTHMLDTHLARLLAAPHQIGWNHATDAPSLPPGFFLAPS</sequence>
<dbReference type="RefSeq" id="WP_145880140.1">
    <property type="nucleotide sequence ID" value="NZ_CP046904.1"/>
</dbReference>
<dbReference type="AlphaFoldDB" id="A0A562PHK1"/>